<accession>A0A8S9N7N7</accession>
<evidence type="ECO:0000256" key="1">
    <source>
        <dbReference type="SAM" id="MobiDB-lite"/>
    </source>
</evidence>
<protein>
    <submittedName>
        <fullName evidence="2">Uncharacterized protein</fullName>
    </submittedName>
</protein>
<organism evidence="2 3">
    <name type="scientific">Brassica cretica</name>
    <name type="common">Mustard</name>
    <dbReference type="NCBI Taxonomy" id="69181"/>
    <lineage>
        <taxon>Eukaryota</taxon>
        <taxon>Viridiplantae</taxon>
        <taxon>Streptophyta</taxon>
        <taxon>Embryophyta</taxon>
        <taxon>Tracheophyta</taxon>
        <taxon>Spermatophyta</taxon>
        <taxon>Magnoliopsida</taxon>
        <taxon>eudicotyledons</taxon>
        <taxon>Gunneridae</taxon>
        <taxon>Pentapetalae</taxon>
        <taxon>rosids</taxon>
        <taxon>malvids</taxon>
        <taxon>Brassicales</taxon>
        <taxon>Brassicaceae</taxon>
        <taxon>Brassiceae</taxon>
        <taxon>Brassica</taxon>
    </lineage>
</organism>
<sequence>MFLSSRRGRRHRPRHNRSSDEAVRASIRFATHGHQESSPLPSPPSSATGPLLDRRLAPVGPPACRHWTAALPPPDCRDSLVTR</sequence>
<evidence type="ECO:0000313" key="3">
    <source>
        <dbReference type="Proteomes" id="UP000712600"/>
    </source>
</evidence>
<feature type="region of interest" description="Disordered" evidence="1">
    <location>
        <begin position="1"/>
        <end position="59"/>
    </location>
</feature>
<proteinExistence type="predicted"/>
<reference evidence="2" key="1">
    <citation type="submission" date="2019-12" db="EMBL/GenBank/DDBJ databases">
        <title>Genome sequencing and annotation of Brassica cretica.</title>
        <authorList>
            <person name="Studholme D.J."/>
            <person name="Sarris P."/>
        </authorList>
    </citation>
    <scope>NUCLEOTIDE SEQUENCE</scope>
    <source>
        <strain evidence="2">PFS-109/04</strain>
        <tissue evidence="2">Leaf</tissue>
    </source>
</reference>
<dbReference type="AlphaFoldDB" id="A0A8S9N7N7"/>
<comment type="caution">
    <text evidence="2">The sequence shown here is derived from an EMBL/GenBank/DDBJ whole genome shotgun (WGS) entry which is preliminary data.</text>
</comment>
<evidence type="ECO:0000313" key="2">
    <source>
        <dbReference type="EMBL" id="KAF3488664.1"/>
    </source>
</evidence>
<dbReference type="Proteomes" id="UP000712600">
    <property type="component" value="Unassembled WGS sequence"/>
</dbReference>
<feature type="compositionally biased region" description="Basic residues" evidence="1">
    <location>
        <begin position="1"/>
        <end position="16"/>
    </location>
</feature>
<name>A0A8S9N7N7_BRACR</name>
<gene>
    <name evidence="2" type="ORF">F2Q69_00052758</name>
</gene>
<dbReference type="EMBL" id="QGKX02002183">
    <property type="protein sequence ID" value="KAF3488664.1"/>
    <property type="molecule type" value="Genomic_DNA"/>
</dbReference>